<evidence type="ECO:0000313" key="3">
    <source>
        <dbReference type="Proteomes" id="UP000008080"/>
    </source>
</evidence>
<dbReference type="EMBL" id="BX842651">
    <property type="protein sequence ID" value="CAE80018.1"/>
    <property type="molecule type" value="Genomic_DNA"/>
</dbReference>
<dbReference type="AlphaFoldDB" id="Q6ML39"/>
<dbReference type="Proteomes" id="UP000008080">
    <property type="component" value="Chromosome"/>
</dbReference>
<reference evidence="2 3" key="1">
    <citation type="journal article" date="2004" name="Science">
        <title>A predator unmasked: life cycle of Bdellovibrio bacteriovorus from a genomic perspective.</title>
        <authorList>
            <person name="Rendulic S."/>
            <person name="Jagtap P."/>
            <person name="Rosinus A."/>
            <person name="Eppinger M."/>
            <person name="Baar C."/>
            <person name="Lanz C."/>
            <person name="Keller H."/>
            <person name="Lambert C."/>
            <person name="Evans K.J."/>
            <person name="Goesmann A."/>
            <person name="Meyer F."/>
            <person name="Sockett R.E."/>
            <person name="Schuster S.C."/>
        </authorList>
    </citation>
    <scope>NUCLEOTIDE SEQUENCE [LARGE SCALE GENOMIC DNA]</scope>
    <source>
        <strain evidence="3">ATCC 15356 / DSM 50701 / NCIMB 9529 / HD100</strain>
    </source>
</reference>
<dbReference type="STRING" id="264462.Bd2183"/>
<proteinExistence type="predicted"/>
<gene>
    <name evidence="2" type="ordered locus">Bd2183</name>
</gene>
<keyword evidence="1" id="KW-0732">Signal</keyword>
<protein>
    <recommendedName>
        <fullName evidence="4">Lipoprotein</fullName>
    </recommendedName>
</protein>
<evidence type="ECO:0008006" key="4">
    <source>
        <dbReference type="Google" id="ProtNLM"/>
    </source>
</evidence>
<keyword evidence="3" id="KW-1185">Reference proteome</keyword>
<dbReference type="GeneID" id="93013121"/>
<feature type="signal peptide" evidence="1">
    <location>
        <begin position="1"/>
        <end position="19"/>
    </location>
</feature>
<dbReference type="PROSITE" id="PS51257">
    <property type="entry name" value="PROKAR_LIPOPROTEIN"/>
    <property type="match status" value="1"/>
</dbReference>
<dbReference type="HOGENOM" id="CLU_743279_0_0_7"/>
<evidence type="ECO:0000256" key="1">
    <source>
        <dbReference type="SAM" id="SignalP"/>
    </source>
</evidence>
<name>Q6ML39_BDEBA</name>
<feature type="chain" id="PRO_5004277660" description="Lipoprotein" evidence="1">
    <location>
        <begin position="20"/>
        <end position="372"/>
    </location>
</feature>
<dbReference type="KEGG" id="bba:Bd2183"/>
<dbReference type="RefSeq" id="WP_011164620.1">
    <property type="nucleotide sequence ID" value="NC_005363.1"/>
</dbReference>
<accession>Q6ML39</accession>
<sequence length="372" mass="41215">MKKIILALMAFLISTQACAKENSALQSVLEAMTRQYLDSYVRSTVIKELEEYAGKALAQDLSGKVSTVLAVVNLVDNVKLYNEAESESQRYQTLSQAVANAVTLIPAVGPALGALVQLTVVAQGMSAALISKTYALKTAQLIAEITAIEKSTSAIILEEFRKEEAAFTTLIARSAALTALINQNSALLKSQCYGSDDIHIPNPKECLKSSLLHKNLLYTQIQTMSRIVNFQGRFIITATGVSPEMRESMKQILTTAEESFKTIHSVIQQNIQSINEDQVVALRLKASRRARFYRCERLISRELAEIHDSRLKIQTNEEARFFSEISIQHSQQNLIELTDYSCRDSLPELDPELYKLLLQEGLGSLSLSPAPN</sequence>
<evidence type="ECO:0000313" key="2">
    <source>
        <dbReference type="EMBL" id="CAE80018.1"/>
    </source>
</evidence>
<organism evidence="2 3">
    <name type="scientific">Bdellovibrio bacteriovorus (strain ATCC 15356 / DSM 50701 / NCIMB 9529 / HD100)</name>
    <dbReference type="NCBI Taxonomy" id="264462"/>
    <lineage>
        <taxon>Bacteria</taxon>
        <taxon>Pseudomonadati</taxon>
        <taxon>Bdellovibrionota</taxon>
        <taxon>Bdellovibrionia</taxon>
        <taxon>Bdellovibrionales</taxon>
        <taxon>Pseudobdellovibrionaceae</taxon>
        <taxon>Bdellovibrio</taxon>
    </lineage>
</organism>